<keyword evidence="2" id="KW-0812">Transmembrane</keyword>
<feature type="compositionally biased region" description="Low complexity" evidence="1">
    <location>
        <begin position="104"/>
        <end position="114"/>
    </location>
</feature>
<reference evidence="3" key="1">
    <citation type="submission" date="2022-11" db="EMBL/GenBank/DDBJ databases">
        <authorList>
            <person name="Scott C."/>
            <person name="Bruce N."/>
        </authorList>
    </citation>
    <scope>NUCLEOTIDE SEQUENCE</scope>
</reference>
<evidence type="ECO:0000256" key="2">
    <source>
        <dbReference type="SAM" id="Phobius"/>
    </source>
</evidence>
<dbReference type="Proteomes" id="UP000838763">
    <property type="component" value="Unassembled WGS sequence"/>
</dbReference>
<feature type="compositionally biased region" description="Basic residues" evidence="1">
    <location>
        <begin position="90"/>
        <end position="103"/>
    </location>
</feature>
<keyword evidence="4" id="KW-1185">Reference proteome</keyword>
<sequence>MPTLPSLTVALPATGVLRRAETITVIAQPVDTEVKAGGGATLSGGAIAGIVIGSILGFILICWLIYSLTRPKRAPPPAERHYYTEETSRSRPRHHHHHRRGRSHSTTVRVRSPSQVYMSEARYPSRGSRHHSRSRSRQRY</sequence>
<protein>
    <submittedName>
        <fullName evidence="3">Uncharacterized protein</fullName>
    </submittedName>
</protein>
<dbReference type="EMBL" id="CALLCH030000021">
    <property type="protein sequence ID" value="CAI4220088.1"/>
    <property type="molecule type" value="Genomic_DNA"/>
</dbReference>
<keyword evidence="2" id="KW-0472">Membrane</keyword>
<accession>A0A9P1HDJ2</accession>
<name>A0A9P1HDJ2_9PEZI</name>
<feature type="compositionally biased region" description="Basic residues" evidence="1">
    <location>
        <begin position="127"/>
        <end position="140"/>
    </location>
</feature>
<feature type="region of interest" description="Disordered" evidence="1">
    <location>
        <begin position="71"/>
        <end position="140"/>
    </location>
</feature>
<evidence type="ECO:0000313" key="4">
    <source>
        <dbReference type="Proteomes" id="UP000838763"/>
    </source>
</evidence>
<feature type="transmembrane region" description="Helical" evidence="2">
    <location>
        <begin position="46"/>
        <end position="66"/>
    </location>
</feature>
<proteinExistence type="predicted"/>
<evidence type="ECO:0000313" key="3">
    <source>
        <dbReference type="EMBL" id="CAI4220088.1"/>
    </source>
</evidence>
<feature type="compositionally biased region" description="Basic and acidic residues" evidence="1">
    <location>
        <begin position="78"/>
        <end position="89"/>
    </location>
</feature>
<comment type="caution">
    <text evidence="3">The sequence shown here is derived from an EMBL/GenBank/DDBJ whole genome shotgun (WGS) entry which is preliminary data.</text>
</comment>
<keyword evidence="2" id="KW-1133">Transmembrane helix</keyword>
<evidence type="ECO:0000256" key="1">
    <source>
        <dbReference type="SAM" id="MobiDB-lite"/>
    </source>
</evidence>
<dbReference type="AlphaFoldDB" id="A0A9P1HDJ2"/>
<organism evidence="3 4">
    <name type="scientific">Parascedosporium putredinis</name>
    <dbReference type="NCBI Taxonomy" id="1442378"/>
    <lineage>
        <taxon>Eukaryota</taxon>
        <taxon>Fungi</taxon>
        <taxon>Dikarya</taxon>
        <taxon>Ascomycota</taxon>
        <taxon>Pezizomycotina</taxon>
        <taxon>Sordariomycetes</taxon>
        <taxon>Hypocreomycetidae</taxon>
        <taxon>Microascales</taxon>
        <taxon>Microascaceae</taxon>
        <taxon>Parascedosporium</taxon>
    </lineage>
</organism>
<gene>
    <name evidence="3" type="ORF">PPNO1_LOCUS9628</name>
</gene>